<evidence type="ECO:0000313" key="2">
    <source>
        <dbReference type="Proteomes" id="UP000464751"/>
    </source>
</evidence>
<evidence type="ECO:0000313" key="1">
    <source>
        <dbReference type="EMBL" id="QIB32651.1"/>
    </source>
</evidence>
<dbReference type="EMBL" id="CP048630">
    <property type="protein sequence ID" value="QIB32651.1"/>
    <property type="molecule type" value="Genomic_DNA"/>
</dbReference>
<name>A0A6P1YJ08_9HYPH</name>
<dbReference type="KEGG" id="apra:G3A50_02235"/>
<dbReference type="AlphaFoldDB" id="A0A6P1YJ08"/>
<keyword evidence="2" id="KW-1185">Reference proteome</keyword>
<proteinExistence type="predicted"/>
<dbReference type="RefSeq" id="WP_163073707.1">
    <property type="nucleotide sequence ID" value="NZ_CP048630.1"/>
</dbReference>
<accession>A0A6P1YJ08</accession>
<sequence length="51" mass="5701">MIEFFIVKVRDGFSLIADGEKIAVFASAGMAAEMAIRFAQDTQAHSYRIIY</sequence>
<protein>
    <submittedName>
        <fullName evidence="1">Uncharacterized protein</fullName>
    </submittedName>
</protein>
<organism evidence="1 2">
    <name type="scientific">Ancylobacter pratisalsi</name>
    <dbReference type="NCBI Taxonomy" id="1745854"/>
    <lineage>
        <taxon>Bacteria</taxon>
        <taxon>Pseudomonadati</taxon>
        <taxon>Pseudomonadota</taxon>
        <taxon>Alphaproteobacteria</taxon>
        <taxon>Hyphomicrobiales</taxon>
        <taxon>Xanthobacteraceae</taxon>
        <taxon>Ancylobacter</taxon>
    </lineage>
</organism>
<reference evidence="1 2" key="1">
    <citation type="submission" date="2020-02" db="EMBL/GenBank/DDBJ databases">
        <authorList>
            <person name="Li G."/>
        </authorList>
    </citation>
    <scope>NUCLEOTIDE SEQUENCE [LARGE SCALE GENOMIC DNA]</scope>
    <source>
        <strain evidence="1 2">DSM 102029</strain>
    </source>
</reference>
<gene>
    <name evidence="1" type="ORF">G3A50_02235</name>
</gene>
<dbReference type="Proteomes" id="UP000464751">
    <property type="component" value="Chromosome"/>
</dbReference>